<proteinExistence type="predicted"/>
<reference evidence="1" key="1">
    <citation type="journal article" date="2011" name="PLoS Biol.">
        <title>Gene gain and loss during evolution of obligate parasitism in the white rust pathogen of Arabidopsis thaliana.</title>
        <authorList>
            <person name="Kemen E."/>
            <person name="Gardiner A."/>
            <person name="Schultz-Larsen T."/>
            <person name="Kemen A.C."/>
            <person name="Balmuth A.L."/>
            <person name="Robert-Seilaniantz A."/>
            <person name="Bailey K."/>
            <person name="Holub E."/>
            <person name="Studholme D.J."/>
            <person name="Maclean D."/>
            <person name="Jones J.D."/>
        </authorList>
    </citation>
    <scope>NUCLEOTIDE SEQUENCE</scope>
</reference>
<organism evidence="1">
    <name type="scientific">Albugo laibachii Nc14</name>
    <dbReference type="NCBI Taxonomy" id="890382"/>
    <lineage>
        <taxon>Eukaryota</taxon>
        <taxon>Sar</taxon>
        <taxon>Stramenopiles</taxon>
        <taxon>Oomycota</taxon>
        <taxon>Peronosporomycetes</taxon>
        <taxon>Albuginales</taxon>
        <taxon>Albuginaceae</taxon>
        <taxon>Albugo</taxon>
    </lineage>
</organism>
<dbReference type="EMBL" id="FR824486">
    <property type="protein sequence ID" value="CCA27023.1"/>
    <property type="molecule type" value="Genomic_DNA"/>
</dbReference>
<evidence type="ECO:0000313" key="2">
    <source>
        <dbReference type="EMBL" id="CCA27023.1"/>
    </source>
</evidence>
<dbReference type="EMBL" id="FR824247">
    <property type="protein sequence ID" value="CCA23681.1"/>
    <property type="molecule type" value="Genomic_DNA"/>
</dbReference>
<reference evidence="1" key="2">
    <citation type="submission" date="2011-02" db="EMBL/GenBank/DDBJ databases">
        <authorList>
            <person name="MacLean D."/>
        </authorList>
    </citation>
    <scope>NUCLEOTIDE SEQUENCE</scope>
</reference>
<gene>
    <name evidence="1" type="primary">AlNc14C202G8732</name>
    <name evidence="2" type="synonym">AlNc14C443G11687</name>
    <name evidence="1" type="ORF">ALNC14_098250</name>
    <name evidence="2" type="ORF">ALNC14_131670</name>
</gene>
<evidence type="ECO:0000313" key="1">
    <source>
        <dbReference type="EMBL" id="CCA23681.1"/>
    </source>
</evidence>
<protein>
    <submittedName>
        <fullName evidence="1">AlNc14C202G8732 protein</fullName>
    </submittedName>
    <submittedName>
        <fullName evidence="2">AlNc14C443G11687 protein</fullName>
    </submittedName>
</protein>
<dbReference type="AlphaFoldDB" id="F0WQS2"/>
<sequence length="106" mass="12165">MDERDDHSAHVKLRSPLRECRRRCPASQRCSESENHDNLEQNNNQFSSSLIECLTKEASLKTSSLYTTSVSLPFSVKSALLTFSVESFCLFVIHCQLVRRCRHLGF</sequence>
<accession>F0WQS2</accession>
<name>F0WQS2_9STRA</name>
<dbReference type="HOGENOM" id="CLU_2228206_0_0_1"/>